<dbReference type="InParanoid" id="A0A2P5ETZ4"/>
<protein>
    <submittedName>
        <fullName evidence="2">Uncharacterized protein</fullName>
    </submittedName>
</protein>
<dbReference type="Proteomes" id="UP000237000">
    <property type="component" value="Unassembled WGS sequence"/>
</dbReference>
<evidence type="ECO:0000313" key="3">
    <source>
        <dbReference type="Proteomes" id="UP000237000"/>
    </source>
</evidence>
<evidence type="ECO:0000313" key="2">
    <source>
        <dbReference type="EMBL" id="PON89009.1"/>
    </source>
</evidence>
<dbReference type="AlphaFoldDB" id="A0A2P5ETZ4"/>
<evidence type="ECO:0000256" key="1">
    <source>
        <dbReference type="SAM" id="MobiDB-lite"/>
    </source>
</evidence>
<keyword evidence="3" id="KW-1185">Reference proteome</keyword>
<reference evidence="3" key="1">
    <citation type="submission" date="2016-06" db="EMBL/GenBank/DDBJ databases">
        <title>Parallel loss of symbiosis genes in relatives of nitrogen-fixing non-legume Parasponia.</title>
        <authorList>
            <person name="Van Velzen R."/>
            <person name="Holmer R."/>
            <person name="Bu F."/>
            <person name="Rutten L."/>
            <person name="Van Zeijl A."/>
            <person name="Liu W."/>
            <person name="Santuari L."/>
            <person name="Cao Q."/>
            <person name="Sharma T."/>
            <person name="Shen D."/>
            <person name="Roswanjaya Y."/>
            <person name="Wardhani T."/>
            <person name="Kalhor M.S."/>
            <person name="Jansen J."/>
            <person name="Van den Hoogen J."/>
            <person name="Gungor B."/>
            <person name="Hartog M."/>
            <person name="Hontelez J."/>
            <person name="Verver J."/>
            <person name="Yang W.-C."/>
            <person name="Schijlen E."/>
            <person name="Repin R."/>
            <person name="Schilthuizen M."/>
            <person name="Schranz E."/>
            <person name="Heidstra R."/>
            <person name="Miyata K."/>
            <person name="Fedorova E."/>
            <person name="Kohlen W."/>
            <person name="Bisseling T."/>
            <person name="Smit S."/>
            <person name="Geurts R."/>
        </authorList>
    </citation>
    <scope>NUCLEOTIDE SEQUENCE [LARGE SCALE GENOMIC DNA]</scope>
    <source>
        <strain evidence="3">cv. RG33-2</strain>
    </source>
</reference>
<gene>
    <name evidence="2" type="ORF">TorRG33x02_152380</name>
</gene>
<name>A0A2P5ETZ4_TREOI</name>
<comment type="caution">
    <text evidence="2">The sequence shown here is derived from an EMBL/GenBank/DDBJ whole genome shotgun (WGS) entry which is preliminary data.</text>
</comment>
<feature type="compositionally biased region" description="Basic residues" evidence="1">
    <location>
        <begin position="34"/>
        <end position="43"/>
    </location>
</feature>
<organism evidence="2 3">
    <name type="scientific">Trema orientale</name>
    <name type="common">Charcoal tree</name>
    <name type="synonym">Celtis orientalis</name>
    <dbReference type="NCBI Taxonomy" id="63057"/>
    <lineage>
        <taxon>Eukaryota</taxon>
        <taxon>Viridiplantae</taxon>
        <taxon>Streptophyta</taxon>
        <taxon>Embryophyta</taxon>
        <taxon>Tracheophyta</taxon>
        <taxon>Spermatophyta</taxon>
        <taxon>Magnoliopsida</taxon>
        <taxon>eudicotyledons</taxon>
        <taxon>Gunneridae</taxon>
        <taxon>Pentapetalae</taxon>
        <taxon>rosids</taxon>
        <taxon>fabids</taxon>
        <taxon>Rosales</taxon>
        <taxon>Cannabaceae</taxon>
        <taxon>Trema</taxon>
    </lineage>
</organism>
<dbReference type="EMBL" id="JXTC01000099">
    <property type="protein sequence ID" value="PON89009.1"/>
    <property type="molecule type" value="Genomic_DNA"/>
</dbReference>
<accession>A0A2P5ETZ4</accession>
<feature type="region of interest" description="Disordered" evidence="1">
    <location>
        <begin position="19"/>
        <end position="43"/>
    </location>
</feature>
<sequence length="43" mass="4644">MAIIGPTYYEGYAGGDPSPDPFRIPAPCQSVPIGKRKHSKIDL</sequence>
<proteinExistence type="predicted"/>